<evidence type="ECO:0000256" key="1">
    <source>
        <dbReference type="SAM" id="MobiDB-lite"/>
    </source>
</evidence>
<gene>
    <name evidence="2" type="ORF">ATANTOWER_026570</name>
</gene>
<accession>A0ABU7AMM4</accession>
<feature type="region of interest" description="Disordered" evidence="1">
    <location>
        <begin position="74"/>
        <end position="97"/>
    </location>
</feature>
<proteinExistence type="predicted"/>
<sequence>MAARGHCFTESACVDALLITVCHHQHRRPLLPSHDAPASYRLPAVASPSWEGLRSLLLGRTVIPTAFRRCAHQNADTLSGQERRREACNRENRTTTT</sequence>
<comment type="caution">
    <text evidence="2">The sequence shown here is derived from an EMBL/GenBank/DDBJ whole genome shotgun (WGS) entry which is preliminary data.</text>
</comment>
<organism evidence="2 3">
    <name type="scientific">Ataeniobius toweri</name>
    <dbReference type="NCBI Taxonomy" id="208326"/>
    <lineage>
        <taxon>Eukaryota</taxon>
        <taxon>Metazoa</taxon>
        <taxon>Chordata</taxon>
        <taxon>Craniata</taxon>
        <taxon>Vertebrata</taxon>
        <taxon>Euteleostomi</taxon>
        <taxon>Actinopterygii</taxon>
        <taxon>Neopterygii</taxon>
        <taxon>Teleostei</taxon>
        <taxon>Neoteleostei</taxon>
        <taxon>Acanthomorphata</taxon>
        <taxon>Ovalentaria</taxon>
        <taxon>Atherinomorphae</taxon>
        <taxon>Cyprinodontiformes</taxon>
        <taxon>Goodeidae</taxon>
        <taxon>Ataeniobius</taxon>
    </lineage>
</organism>
<protein>
    <recommendedName>
        <fullName evidence="4">Secreted protein</fullName>
    </recommendedName>
</protein>
<keyword evidence="3" id="KW-1185">Reference proteome</keyword>
<evidence type="ECO:0008006" key="4">
    <source>
        <dbReference type="Google" id="ProtNLM"/>
    </source>
</evidence>
<reference evidence="2 3" key="1">
    <citation type="submission" date="2021-07" db="EMBL/GenBank/DDBJ databases">
        <authorList>
            <person name="Palmer J.M."/>
        </authorList>
    </citation>
    <scope>NUCLEOTIDE SEQUENCE [LARGE SCALE GENOMIC DNA]</scope>
    <source>
        <strain evidence="2 3">AT_MEX2019</strain>
        <tissue evidence="2">Muscle</tissue>
    </source>
</reference>
<evidence type="ECO:0000313" key="3">
    <source>
        <dbReference type="Proteomes" id="UP001345963"/>
    </source>
</evidence>
<feature type="compositionally biased region" description="Basic and acidic residues" evidence="1">
    <location>
        <begin position="81"/>
        <end position="97"/>
    </location>
</feature>
<dbReference type="EMBL" id="JAHUTI010020301">
    <property type="protein sequence ID" value="MED6238635.1"/>
    <property type="molecule type" value="Genomic_DNA"/>
</dbReference>
<name>A0ABU7AMM4_9TELE</name>
<dbReference type="Proteomes" id="UP001345963">
    <property type="component" value="Unassembled WGS sequence"/>
</dbReference>
<evidence type="ECO:0000313" key="2">
    <source>
        <dbReference type="EMBL" id="MED6238635.1"/>
    </source>
</evidence>